<dbReference type="PROSITE" id="PS00061">
    <property type="entry name" value="ADH_SHORT"/>
    <property type="match status" value="1"/>
</dbReference>
<dbReference type="GO" id="GO:0016491">
    <property type="term" value="F:oxidoreductase activity"/>
    <property type="evidence" value="ECO:0007669"/>
    <property type="project" value="UniProtKB-KW"/>
</dbReference>
<gene>
    <name evidence="3" type="ORF">FEK34_29050</name>
</gene>
<dbReference type="CDD" id="cd05233">
    <property type="entry name" value="SDR_c"/>
    <property type="match status" value="1"/>
</dbReference>
<dbReference type="Proteomes" id="UP000306378">
    <property type="component" value="Unassembled WGS sequence"/>
</dbReference>
<keyword evidence="2" id="KW-0560">Oxidoreductase</keyword>
<dbReference type="InterPro" id="IPR020904">
    <property type="entry name" value="Sc_DH/Rdtase_CS"/>
</dbReference>
<organism evidence="3 4">
    <name type="scientific">Nocardia cyriacigeorgica</name>
    <dbReference type="NCBI Taxonomy" id="135487"/>
    <lineage>
        <taxon>Bacteria</taxon>
        <taxon>Bacillati</taxon>
        <taxon>Actinomycetota</taxon>
        <taxon>Actinomycetes</taxon>
        <taxon>Mycobacteriales</taxon>
        <taxon>Nocardiaceae</taxon>
        <taxon>Nocardia</taxon>
    </lineage>
</organism>
<comment type="similarity">
    <text evidence="1">Belongs to the short-chain dehydrogenases/reductases (SDR) family.</text>
</comment>
<evidence type="ECO:0000256" key="1">
    <source>
        <dbReference type="ARBA" id="ARBA00006484"/>
    </source>
</evidence>
<dbReference type="SUPFAM" id="SSF51735">
    <property type="entry name" value="NAD(P)-binding Rossmann-fold domains"/>
    <property type="match status" value="1"/>
</dbReference>
<evidence type="ECO:0000313" key="4">
    <source>
        <dbReference type="Proteomes" id="UP000306378"/>
    </source>
</evidence>
<dbReference type="InterPro" id="IPR036291">
    <property type="entry name" value="NAD(P)-bd_dom_sf"/>
</dbReference>
<dbReference type="EMBL" id="VBUT01000016">
    <property type="protein sequence ID" value="TLF72594.1"/>
    <property type="molecule type" value="Genomic_DNA"/>
</dbReference>
<dbReference type="PRINTS" id="PR00080">
    <property type="entry name" value="SDRFAMILY"/>
</dbReference>
<dbReference type="Pfam" id="PF13561">
    <property type="entry name" value="adh_short_C2"/>
    <property type="match status" value="1"/>
</dbReference>
<dbReference type="PRINTS" id="PR00081">
    <property type="entry name" value="GDHRDH"/>
</dbReference>
<dbReference type="InterPro" id="IPR002347">
    <property type="entry name" value="SDR_fam"/>
</dbReference>
<dbReference type="AlphaFoldDB" id="A0A5R8NA73"/>
<accession>A0A5R8NA73</accession>
<dbReference type="FunFam" id="3.40.50.720:FF:000084">
    <property type="entry name" value="Short-chain dehydrogenase reductase"/>
    <property type="match status" value="1"/>
</dbReference>
<name>A0A5R8NA73_9NOCA</name>
<sequence length="275" mass="28748">MTGAANGTGRTHVRRLRAEGADVVAIDLPGSSFEDEPAEVGTLTAHDGTLTAEPRVLTAEARILTAEARVLTAEADVRDLAALERAAESAVRAFGRVDILISNAGLCDTPGAAAGIEDATWRRSLDINLTGAWNTLRAFGSHLSDGASVVIIGSTSGVRGDPVRAHYSAAKHGVVGLARTAAAEWGRRSIRVNTVHPGAVGGRPLSPEAIARLCPDIERPTSADAEAVLARRHLIPVPWVDPEDVSNAVLFLASDESRYITGTELVVDAGFTQKG</sequence>
<evidence type="ECO:0000313" key="3">
    <source>
        <dbReference type="EMBL" id="TLF72594.1"/>
    </source>
</evidence>
<protein>
    <submittedName>
        <fullName evidence="3">SDR family oxidoreductase</fullName>
    </submittedName>
</protein>
<dbReference type="PANTHER" id="PTHR24321:SF8">
    <property type="entry name" value="ESTRADIOL 17-BETA-DEHYDROGENASE 8-RELATED"/>
    <property type="match status" value="1"/>
</dbReference>
<comment type="caution">
    <text evidence="3">The sequence shown here is derived from an EMBL/GenBank/DDBJ whole genome shotgun (WGS) entry which is preliminary data.</text>
</comment>
<reference evidence="3 4" key="1">
    <citation type="submission" date="2019-05" db="EMBL/GenBank/DDBJ databases">
        <title>Genomes sequences of two Nocardia cyriacigeorgica environmental isolates, type strains Nocardia asteroides ATCC 19247 and Nocardia cyriacigeorgica DSM 44484.</title>
        <authorList>
            <person name="Vautrin F."/>
            <person name="Bergeron E."/>
            <person name="Dubost A."/>
            <person name="Abrouk D."/>
            <person name="Rodriguez Nava V."/>
            <person name="Pujic P."/>
        </authorList>
    </citation>
    <scope>NUCLEOTIDE SEQUENCE [LARGE SCALE GENOMIC DNA]</scope>
    <source>
        <strain evidence="3 4">EML 446</strain>
    </source>
</reference>
<proteinExistence type="inferred from homology"/>
<dbReference type="Gene3D" id="3.40.50.720">
    <property type="entry name" value="NAD(P)-binding Rossmann-like Domain"/>
    <property type="match status" value="1"/>
</dbReference>
<dbReference type="PANTHER" id="PTHR24321">
    <property type="entry name" value="DEHYDROGENASES, SHORT CHAIN"/>
    <property type="match status" value="1"/>
</dbReference>
<evidence type="ECO:0000256" key="2">
    <source>
        <dbReference type="ARBA" id="ARBA00023002"/>
    </source>
</evidence>